<sequence>MASLTRTVPLTIWRARHVLSHSPYGKLDTTSRSPYGGLDVIIPLVIWRTEHGLSRSPYGELDMVHPACHMASPTRMRFFRYFEDFYFANGVNRSIRDGLLSLPTSAKGSCHKLCLLTPVVPLAAGIDSSSTLLPLLYITLAPSSPQASKSLSLCNLLNMVMSMDMFSSSRQPLSPLPPFNPRRSLDGPSHSRSHISSTEHLPALLSVIFLPLSMPLLSASHRQAFHHQASRQQASFVCRIETIRSEPHSIVDLLRSSSDPLSSTLPHLSPLTSWF</sequence>
<accession>A0A8S9MFI9</accession>
<protein>
    <submittedName>
        <fullName evidence="1">Uncharacterized protein</fullName>
    </submittedName>
</protein>
<dbReference type="AlphaFoldDB" id="A0A8S9MFI9"/>
<gene>
    <name evidence="1" type="ORF">F2Q68_00040053</name>
</gene>
<evidence type="ECO:0000313" key="2">
    <source>
        <dbReference type="Proteomes" id="UP000712281"/>
    </source>
</evidence>
<evidence type="ECO:0000313" key="1">
    <source>
        <dbReference type="EMBL" id="KAF2618964.1"/>
    </source>
</evidence>
<proteinExistence type="predicted"/>
<dbReference type="EMBL" id="QGKW02000007">
    <property type="protein sequence ID" value="KAF2618964.1"/>
    <property type="molecule type" value="Genomic_DNA"/>
</dbReference>
<name>A0A8S9MFI9_BRACR</name>
<reference evidence="1" key="1">
    <citation type="submission" date="2019-12" db="EMBL/GenBank/DDBJ databases">
        <title>Genome sequencing and annotation of Brassica cretica.</title>
        <authorList>
            <person name="Studholme D.J."/>
            <person name="Sarris P.F."/>
        </authorList>
    </citation>
    <scope>NUCLEOTIDE SEQUENCE</scope>
    <source>
        <strain evidence="1">PFS-001/15</strain>
        <tissue evidence="1">Leaf</tissue>
    </source>
</reference>
<dbReference type="Proteomes" id="UP000712281">
    <property type="component" value="Unassembled WGS sequence"/>
</dbReference>
<comment type="caution">
    <text evidence="1">The sequence shown here is derived from an EMBL/GenBank/DDBJ whole genome shotgun (WGS) entry which is preliminary data.</text>
</comment>
<organism evidence="1 2">
    <name type="scientific">Brassica cretica</name>
    <name type="common">Mustard</name>
    <dbReference type="NCBI Taxonomy" id="69181"/>
    <lineage>
        <taxon>Eukaryota</taxon>
        <taxon>Viridiplantae</taxon>
        <taxon>Streptophyta</taxon>
        <taxon>Embryophyta</taxon>
        <taxon>Tracheophyta</taxon>
        <taxon>Spermatophyta</taxon>
        <taxon>Magnoliopsida</taxon>
        <taxon>eudicotyledons</taxon>
        <taxon>Gunneridae</taxon>
        <taxon>Pentapetalae</taxon>
        <taxon>rosids</taxon>
        <taxon>malvids</taxon>
        <taxon>Brassicales</taxon>
        <taxon>Brassicaceae</taxon>
        <taxon>Brassiceae</taxon>
        <taxon>Brassica</taxon>
    </lineage>
</organism>